<evidence type="ECO:0000313" key="1">
    <source>
        <dbReference type="EMBL" id="JAD35005.1"/>
    </source>
</evidence>
<sequence>MSIPTLGVGLCRCTFLMAISSVAPHGSEHFYTILLLTVLSESQLNSPIPPDTFMVY</sequence>
<dbReference type="EMBL" id="GBRH01262890">
    <property type="protein sequence ID" value="JAD35005.1"/>
    <property type="molecule type" value="Transcribed_RNA"/>
</dbReference>
<reference evidence="1" key="2">
    <citation type="journal article" date="2015" name="Data Brief">
        <title>Shoot transcriptome of the giant reed, Arundo donax.</title>
        <authorList>
            <person name="Barrero R.A."/>
            <person name="Guerrero F.D."/>
            <person name="Moolhuijzen P."/>
            <person name="Goolsby J.A."/>
            <person name="Tidwell J."/>
            <person name="Bellgard S.E."/>
            <person name="Bellgard M.I."/>
        </authorList>
    </citation>
    <scope>NUCLEOTIDE SEQUENCE</scope>
    <source>
        <tissue evidence="1">Shoot tissue taken approximately 20 cm above the soil surface</tissue>
    </source>
</reference>
<name>A0A0A8ZE20_ARUDO</name>
<reference evidence="1" key="1">
    <citation type="submission" date="2014-09" db="EMBL/GenBank/DDBJ databases">
        <authorList>
            <person name="Magalhaes I.L.F."/>
            <person name="Oliveira U."/>
            <person name="Santos F.R."/>
            <person name="Vidigal T.H.D.A."/>
            <person name="Brescovit A.D."/>
            <person name="Santos A.J."/>
        </authorList>
    </citation>
    <scope>NUCLEOTIDE SEQUENCE</scope>
    <source>
        <tissue evidence="1">Shoot tissue taken approximately 20 cm above the soil surface</tissue>
    </source>
</reference>
<dbReference type="AlphaFoldDB" id="A0A0A8ZE20"/>
<accession>A0A0A8ZE20</accession>
<proteinExistence type="predicted"/>
<protein>
    <submittedName>
        <fullName evidence="1">Uncharacterized protein</fullName>
    </submittedName>
</protein>
<organism evidence="1">
    <name type="scientific">Arundo donax</name>
    <name type="common">Giant reed</name>
    <name type="synonym">Donax arundinaceus</name>
    <dbReference type="NCBI Taxonomy" id="35708"/>
    <lineage>
        <taxon>Eukaryota</taxon>
        <taxon>Viridiplantae</taxon>
        <taxon>Streptophyta</taxon>
        <taxon>Embryophyta</taxon>
        <taxon>Tracheophyta</taxon>
        <taxon>Spermatophyta</taxon>
        <taxon>Magnoliopsida</taxon>
        <taxon>Liliopsida</taxon>
        <taxon>Poales</taxon>
        <taxon>Poaceae</taxon>
        <taxon>PACMAD clade</taxon>
        <taxon>Arundinoideae</taxon>
        <taxon>Arundineae</taxon>
        <taxon>Arundo</taxon>
    </lineage>
</organism>